<organism evidence="9 10">
    <name type="scientific">Ancylostoma duodenale</name>
    <dbReference type="NCBI Taxonomy" id="51022"/>
    <lineage>
        <taxon>Eukaryota</taxon>
        <taxon>Metazoa</taxon>
        <taxon>Ecdysozoa</taxon>
        <taxon>Nematoda</taxon>
        <taxon>Chromadorea</taxon>
        <taxon>Rhabditida</taxon>
        <taxon>Rhabditina</taxon>
        <taxon>Rhabditomorpha</taxon>
        <taxon>Strongyloidea</taxon>
        <taxon>Ancylostomatidae</taxon>
        <taxon>Ancylostomatinae</taxon>
        <taxon>Ancylostoma</taxon>
    </lineage>
</organism>
<evidence type="ECO:0000256" key="1">
    <source>
        <dbReference type="ARBA" id="ARBA00010127"/>
    </source>
</evidence>
<feature type="signal peptide" evidence="7">
    <location>
        <begin position="1"/>
        <end position="16"/>
    </location>
</feature>
<feature type="chain" id="PRO_5002159051" description="N-acetylphosphatidylethanolamine-hydrolyzing phospholipase D" evidence="7">
    <location>
        <begin position="17"/>
        <end position="390"/>
    </location>
</feature>
<evidence type="ECO:0000256" key="4">
    <source>
        <dbReference type="ARBA" id="ARBA00048025"/>
    </source>
</evidence>
<feature type="binding site" evidence="6">
    <location>
        <position position="175"/>
    </location>
    <ligand>
        <name>Zn(2+)</name>
        <dbReference type="ChEBI" id="CHEBI:29105"/>
        <label>2</label>
    </ligand>
</feature>
<dbReference type="OrthoDB" id="332863at2759"/>
<evidence type="ECO:0000256" key="7">
    <source>
        <dbReference type="SAM" id="SignalP"/>
    </source>
</evidence>
<evidence type="ECO:0000259" key="8">
    <source>
        <dbReference type="Pfam" id="PF12706"/>
    </source>
</evidence>
<dbReference type="GO" id="GO:0005737">
    <property type="term" value="C:cytoplasm"/>
    <property type="evidence" value="ECO:0007669"/>
    <property type="project" value="TreeGrafter"/>
</dbReference>
<reference evidence="9 10" key="1">
    <citation type="submission" date="2013-12" db="EMBL/GenBank/DDBJ databases">
        <title>Draft genome of the parsitic nematode Ancylostoma duodenale.</title>
        <authorList>
            <person name="Mitreva M."/>
        </authorList>
    </citation>
    <scope>NUCLEOTIDE SEQUENCE [LARGE SCALE GENOMIC DNA]</scope>
    <source>
        <strain evidence="9 10">Zhejiang</strain>
    </source>
</reference>
<feature type="binding site" evidence="6">
    <location>
        <position position="174"/>
    </location>
    <ligand>
        <name>Zn(2+)</name>
        <dbReference type="ChEBI" id="CHEBI:29105"/>
        <label>2</label>
    </ligand>
</feature>
<feature type="domain" description="Metallo-beta-lactamase" evidence="8">
    <location>
        <begin position="128"/>
        <end position="337"/>
    </location>
</feature>
<keyword evidence="7" id="KW-0732">Signal</keyword>
<evidence type="ECO:0000256" key="2">
    <source>
        <dbReference type="ARBA" id="ARBA00012279"/>
    </source>
</evidence>
<accession>A0A0C2CBP8</accession>
<name>A0A0C2CBP8_9BILA</name>
<keyword evidence="6" id="KW-0479">Metal-binding</keyword>
<evidence type="ECO:0000256" key="3">
    <source>
        <dbReference type="ARBA" id="ARBA00022668"/>
    </source>
</evidence>
<dbReference type="GO" id="GO:0070291">
    <property type="term" value="P:N-acylethanolamine metabolic process"/>
    <property type="evidence" value="ECO:0007669"/>
    <property type="project" value="TreeGrafter"/>
</dbReference>
<dbReference type="EMBL" id="KN767954">
    <property type="protein sequence ID" value="KIH47267.1"/>
    <property type="molecule type" value="Genomic_DNA"/>
</dbReference>
<gene>
    <name evidence="9" type="ORF">ANCDUO_22671</name>
</gene>
<keyword evidence="6" id="KW-0862">Zinc</keyword>
<feature type="binding site" evidence="6">
    <location>
        <position position="245"/>
    </location>
    <ligand>
        <name>Zn(2+)</name>
        <dbReference type="ChEBI" id="CHEBI:29105"/>
        <label>1</label>
    </ligand>
</feature>
<proteinExistence type="inferred from homology"/>
<dbReference type="GO" id="GO:0009395">
    <property type="term" value="P:phospholipid catabolic process"/>
    <property type="evidence" value="ECO:0007669"/>
    <property type="project" value="UniProtKB-KW"/>
</dbReference>
<dbReference type="GO" id="GO:0008270">
    <property type="term" value="F:zinc ion binding"/>
    <property type="evidence" value="ECO:0007669"/>
    <property type="project" value="InterPro"/>
</dbReference>
<evidence type="ECO:0000313" key="10">
    <source>
        <dbReference type="Proteomes" id="UP000054047"/>
    </source>
</evidence>
<evidence type="ECO:0000256" key="5">
    <source>
        <dbReference type="PIRSR" id="PIRSR038896-50"/>
    </source>
</evidence>
<dbReference type="Proteomes" id="UP000054047">
    <property type="component" value="Unassembled WGS sequence"/>
</dbReference>
<dbReference type="PANTHER" id="PTHR15032:SF4">
    <property type="entry name" value="N-ACYL-PHOSPHATIDYLETHANOLAMINE-HYDROLYZING PHOSPHOLIPASE D"/>
    <property type="match status" value="1"/>
</dbReference>
<dbReference type="InterPro" id="IPR024884">
    <property type="entry name" value="NAPE-PLD"/>
</dbReference>
<feature type="binding site" evidence="6">
    <location>
        <position position="172"/>
    </location>
    <ligand>
        <name>Zn(2+)</name>
        <dbReference type="ChEBI" id="CHEBI:29105"/>
        <label>1</label>
    </ligand>
</feature>
<dbReference type="GO" id="GO:0070292">
    <property type="term" value="P:N-acylphosphatidylethanolamine metabolic process"/>
    <property type="evidence" value="ECO:0007669"/>
    <property type="project" value="TreeGrafter"/>
</dbReference>
<keyword evidence="3" id="KW-1208">Phospholipid metabolism</keyword>
<dbReference type="AlphaFoldDB" id="A0A0C2CBP8"/>
<dbReference type="GO" id="GO:0070290">
    <property type="term" value="F:N-acylphosphatidylethanolamine-specific phospholipase D activity"/>
    <property type="evidence" value="ECO:0007669"/>
    <property type="project" value="UniProtKB-EC"/>
</dbReference>
<feature type="binding site" evidence="6">
    <location>
        <position position="170"/>
    </location>
    <ligand>
        <name>Zn(2+)</name>
        <dbReference type="ChEBI" id="CHEBI:29105"/>
        <label>1</label>
    </ligand>
</feature>
<protein>
    <recommendedName>
        <fullName evidence="2">N-acetylphosphatidylethanolamine-hydrolyzing phospholipase D</fullName>
        <ecNumber evidence="2">3.1.4.54</ecNumber>
    </recommendedName>
</protein>
<comment type="cofactor">
    <cofactor evidence="6">
        <name>Zn(2+)</name>
        <dbReference type="ChEBI" id="CHEBI:29105"/>
    </cofactor>
    <text evidence="6">Binds 2 zinc divalent cations per subunit.</text>
</comment>
<keyword evidence="10" id="KW-1185">Reference proteome</keyword>
<feature type="binding site" evidence="5">
    <location>
        <position position="314"/>
    </location>
    <ligand>
        <name>an N-acyl-1,2-diacyl-sn-glycero-3-phosphoethanolamine</name>
        <dbReference type="ChEBI" id="CHEBI:62537"/>
    </ligand>
</feature>
<feature type="binding site" evidence="6">
    <location>
        <position position="276"/>
    </location>
    <ligand>
        <name>Zn(2+)</name>
        <dbReference type="ChEBI" id="CHEBI:29105"/>
        <label>1</label>
    </ligand>
</feature>
<keyword evidence="3" id="KW-0443">Lipid metabolism</keyword>
<dbReference type="Pfam" id="PF12706">
    <property type="entry name" value="Lactamase_B_2"/>
    <property type="match status" value="1"/>
</dbReference>
<dbReference type="SUPFAM" id="SSF56281">
    <property type="entry name" value="Metallo-hydrolase/oxidoreductase"/>
    <property type="match status" value="1"/>
</dbReference>
<dbReference type="InterPro" id="IPR036866">
    <property type="entry name" value="RibonucZ/Hydroxyglut_hydro"/>
</dbReference>
<sequence>MILVILLMMAMESSSSHSPLDFAKPLRNGGRFANPPSFDKWKGIPGFWSLLKWRMFEKDNSSIPDDNAELDERLPVHNLTKFESKSSSSLFATWLGHATVLVQMEGIRIILPSMNKHVHRLPAAENFRFITDPVWSKRVSFSQWVGPKRYRPPPMEIEDLPELHFGVISHDHYDHLDSETVAKIDELNPQMRWFVPLGMKEWMGSIGIHNSEDYPEKVTEMEWGENHSFRTKDGNVTVWCLPAQHWGQRGPFDRNKRLWSGWAVMTANRRFYYTGDTGFCDREFKKIGDRLGPFDLAAIPIGAYCPRWMMKSQHVDPHEAVKIHELVKSNFSMGIHWGTYHMGSYEYYLEPKELLDDIMRKKTDLPPFVTLEMGQIWEEGEVPNSDSRSP</sequence>
<feature type="binding site" evidence="5">
    <location>
        <position position="173"/>
    </location>
    <ligand>
        <name>an N-acyl-1,2-diacyl-sn-glycero-3-phosphoethanolamine</name>
        <dbReference type="ChEBI" id="CHEBI:62537"/>
    </ligand>
</feature>
<comment type="catalytic activity">
    <reaction evidence="4">
        <text>N-(5Z,8Z,11Z,14Z-eicosatetraenoyl)-1,2-di-(9Z-octadecenoyl)-sn-glycero-3-phosphoethanolamine + H2O = N-(5Z,8Z,11Z,14Z-eicosatetraenoyl)-ethanolamine + 1,2-di-(9Z-octadecenoyl)-sn-glycero-3-phosphate + H(+)</text>
        <dbReference type="Rhea" id="RHEA:45528"/>
        <dbReference type="ChEBI" id="CHEBI:2700"/>
        <dbReference type="ChEBI" id="CHEBI:15377"/>
        <dbReference type="ChEBI" id="CHEBI:15378"/>
        <dbReference type="ChEBI" id="CHEBI:74546"/>
        <dbReference type="ChEBI" id="CHEBI:85277"/>
    </reaction>
    <physiologicalReaction direction="left-to-right" evidence="4">
        <dbReference type="Rhea" id="RHEA:45529"/>
    </physiologicalReaction>
</comment>
<dbReference type="PIRSF" id="PIRSF038896">
    <property type="entry name" value="NAPE-PLD"/>
    <property type="match status" value="1"/>
</dbReference>
<dbReference type="Gene3D" id="3.60.15.10">
    <property type="entry name" value="Ribonuclease Z/Hydroxyacylglutathione hydrolase-like"/>
    <property type="match status" value="1"/>
</dbReference>
<dbReference type="EC" id="3.1.4.54" evidence="2"/>
<dbReference type="InterPro" id="IPR001279">
    <property type="entry name" value="Metallo-B-lactamas"/>
</dbReference>
<feature type="binding site" evidence="6">
    <location>
        <position position="336"/>
    </location>
    <ligand>
        <name>Zn(2+)</name>
        <dbReference type="ChEBI" id="CHEBI:29105"/>
        <label>2</label>
    </ligand>
</feature>
<dbReference type="PANTHER" id="PTHR15032">
    <property type="entry name" value="N-ACYL-PHOSPHATIDYLETHANOLAMINE-HYDROLYZING PHOSPHOLIPASE D"/>
    <property type="match status" value="1"/>
</dbReference>
<feature type="binding site" evidence="6">
    <location>
        <position position="276"/>
    </location>
    <ligand>
        <name>Zn(2+)</name>
        <dbReference type="ChEBI" id="CHEBI:29105"/>
        <label>2</label>
    </ligand>
</feature>
<keyword evidence="3" id="KW-0442">Lipid degradation</keyword>
<comment type="similarity">
    <text evidence="1">Belongs to the NAPE-PLD family.</text>
</comment>
<keyword evidence="3" id="KW-0595">Phospholipid degradation</keyword>
<evidence type="ECO:0000313" key="9">
    <source>
        <dbReference type="EMBL" id="KIH47267.1"/>
    </source>
</evidence>
<evidence type="ECO:0000256" key="6">
    <source>
        <dbReference type="PIRSR" id="PIRSR038896-51"/>
    </source>
</evidence>